<name>K6ZZP1_9ALTE</name>
<keyword evidence="3" id="KW-1185">Reference proteome</keyword>
<dbReference type="EMBL" id="BAER01000096">
    <property type="protein sequence ID" value="GAC34208.1"/>
    <property type="molecule type" value="Genomic_DNA"/>
</dbReference>
<keyword evidence="1" id="KW-0472">Membrane</keyword>
<dbReference type="GO" id="GO:0016301">
    <property type="term" value="F:kinase activity"/>
    <property type="evidence" value="ECO:0007669"/>
    <property type="project" value="UniProtKB-KW"/>
</dbReference>
<reference evidence="3" key="1">
    <citation type="journal article" date="2014" name="Environ. Microbiol.">
        <title>Comparative genomics of the marine bacterial genus Glaciecola reveals the high degree of genomic diversity and genomic characteristic for cold adaptation.</title>
        <authorList>
            <person name="Qin Q.L."/>
            <person name="Xie B.B."/>
            <person name="Yu Y."/>
            <person name="Shu Y.L."/>
            <person name="Rong J.C."/>
            <person name="Zhang Y.J."/>
            <person name="Zhao D.L."/>
            <person name="Chen X.L."/>
            <person name="Zhang X.Y."/>
            <person name="Chen B."/>
            <person name="Zhou B.C."/>
            <person name="Zhang Y.Z."/>
        </authorList>
    </citation>
    <scope>NUCLEOTIDE SEQUENCE [LARGE SCALE GENOMIC DNA]</scope>
    <source>
        <strain evidence="3">LMG 21857</strain>
    </source>
</reference>
<comment type="caution">
    <text evidence="2">The sequence shown here is derived from an EMBL/GenBank/DDBJ whole genome shotgun (WGS) entry which is preliminary data.</text>
</comment>
<dbReference type="STRING" id="1129793.GPLA_3319"/>
<feature type="transmembrane region" description="Helical" evidence="1">
    <location>
        <begin position="20"/>
        <end position="35"/>
    </location>
</feature>
<protein>
    <submittedName>
        <fullName evidence="2">Phosphoenolpyruvate-protein kinase</fullName>
    </submittedName>
</protein>
<keyword evidence="2" id="KW-0418">Kinase</keyword>
<dbReference type="OrthoDB" id="282896at2"/>
<feature type="transmembrane region" description="Helical" evidence="1">
    <location>
        <begin position="41"/>
        <end position="60"/>
    </location>
</feature>
<dbReference type="Proteomes" id="UP000006322">
    <property type="component" value="Unassembled WGS sequence"/>
</dbReference>
<proteinExistence type="predicted"/>
<dbReference type="NCBIfam" id="NF038050">
    <property type="entry name" value="NrtS"/>
    <property type="match status" value="1"/>
</dbReference>
<evidence type="ECO:0000313" key="3">
    <source>
        <dbReference type="Proteomes" id="UP000006322"/>
    </source>
</evidence>
<evidence type="ECO:0000313" key="2">
    <source>
        <dbReference type="EMBL" id="GAC34208.1"/>
    </source>
</evidence>
<sequence>MPQVKLTTRGLLFRPDIRNRSIKVALVVGTLLGLINHGDNILMGTITLADILKILISYFVPYSVSTWSAIQTAKDDFQKQHIY</sequence>
<keyword evidence="2" id="KW-0670">Pyruvate</keyword>
<keyword evidence="1" id="KW-0812">Transmembrane</keyword>
<dbReference type="InterPro" id="IPR047700">
    <property type="entry name" value="NrtS-like"/>
</dbReference>
<keyword evidence="2" id="KW-0808">Transferase</keyword>
<gene>
    <name evidence="2" type="ORF">GPLA_3319</name>
</gene>
<evidence type="ECO:0000256" key="1">
    <source>
        <dbReference type="SAM" id="Phobius"/>
    </source>
</evidence>
<dbReference type="RefSeq" id="WP_007105974.1">
    <property type="nucleotide sequence ID" value="NZ_BAER01000096.1"/>
</dbReference>
<dbReference type="AlphaFoldDB" id="K6ZZP1"/>
<accession>K6ZZP1</accession>
<organism evidence="2 3">
    <name type="scientific">Paraglaciecola polaris LMG 21857</name>
    <dbReference type="NCBI Taxonomy" id="1129793"/>
    <lineage>
        <taxon>Bacteria</taxon>
        <taxon>Pseudomonadati</taxon>
        <taxon>Pseudomonadota</taxon>
        <taxon>Gammaproteobacteria</taxon>
        <taxon>Alteromonadales</taxon>
        <taxon>Alteromonadaceae</taxon>
        <taxon>Paraglaciecola</taxon>
    </lineage>
</organism>
<keyword evidence="1" id="KW-1133">Transmembrane helix</keyword>